<proteinExistence type="predicted"/>
<keyword evidence="6" id="KW-1185">Reference proteome</keyword>
<dbReference type="SUPFAM" id="SSF46689">
    <property type="entry name" value="Homeodomain-like"/>
    <property type="match status" value="2"/>
</dbReference>
<dbReference type="Proteomes" id="UP000095463">
    <property type="component" value="Unassembled WGS sequence"/>
</dbReference>
<comment type="caution">
    <text evidence="5">The sequence shown here is derived from an EMBL/GenBank/DDBJ whole genome shotgun (WGS) entry which is preliminary data.</text>
</comment>
<feature type="domain" description="HTH araC/xylS-type" evidence="4">
    <location>
        <begin position="193"/>
        <end position="291"/>
    </location>
</feature>
<dbReference type="GO" id="GO:0003700">
    <property type="term" value="F:DNA-binding transcription factor activity"/>
    <property type="evidence" value="ECO:0007669"/>
    <property type="project" value="InterPro"/>
</dbReference>
<evidence type="ECO:0000313" key="5">
    <source>
        <dbReference type="EMBL" id="OEO31007.1"/>
    </source>
</evidence>
<evidence type="ECO:0000256" key="1">
    <source>
        <dbReference type="ARBA" id="ARBA00023015"/>
    </source>
</evidence>
<evidence type="ECO:0000256" key="2">
    <source>
        <dbReference type="ARBA" id="ARBA00023125"/>
    </source>
</evidence>
<keyword evidence="3" id="KW-0804">Transcription</keyword>
<accession>A0A1E5XQX3</accession>
<sequence>MNRTRPTAASIAELVSGARNRELAWPDIVVDYAWLPPWEGQTEVRPNRVKVVFSAHNDVAVEHEGIVQDVRVRPGSAYLMGTGATRLLRTREHSDTLDMYPDLELLTAEAEARGLVGFAIEPTMGPGRTEAFDVHPIFLGLAHKFRQACIGTIALSDIEASTLACRLIDGILSLHGSSRKVKTTGKLDTAKLKAVCDRVEENLTSKLSLPFLARVCELSPWHFAVQFKAATGLSPGQYVLGRRLELAKRLVLTTDLSVWNIAWSVGFENISHFRRQFRSHLGFLPGELRRATNQRLPG</sequence>
<dbReference type="InterPro" id="IPR009057">
    <property type="entry name" value="Homeodomain-like_sf"/>
</dbReference>
<dbReference type="GO" id="GO:0043565">
    <property type="term" value="F:sequence-specific DNA binding"/>
    <property type="evidence" value="ECO:0007669"/>
    <property type="project" value="InterPro"/>
</dbReference>
<evidence type="ECO:0000256" key="3">
    <source>
        <dbReference type="ARBA" id="ARBA00023163"/>
    </source>
</evidence>
<dbReference type="AlphaFoldDB" id="A0A1E5XQX3"/>
<dbReference type="Pfam" id="PF12833">
    <property type="entry name" value="HTH_18"/>
    <property type="match status" value="1"/>
</dbReference>
<dbReference type="EMBL" id="LAJE02000173">
    <property type="protein sequence ID" value="OEO31007.1"/>
    <property type="molecule type" value="Genomic_DNA"/>
</dbReference>
<keyword evidence="2" id="KW-0238">DNA-binding</keyword>
<keyword evidence="1" id="KW-0805">Transcription regulation</keyword>
<name>A0A1E5XQX3_9HYPH</name>
<gene>
    <name evidence="5" type="ORF">VW23_018115</name>
</gene>
<evidence type="ECO:0000259" key="4">
    <source>
        <dbReference type="PROSITE" id="PS01124"/>
    </source>
</evidence>
<dbReference type="PROSITE" id="PS01124">
    <property type="entry name" value="HTH_ARAC_FAMILY_2"/>
    <property type="match status" value="1"/>
</dbReference>
<dbReference type="RefSeq" id="WP_069909743.1">
    <property type="nucleotide sequence ID" value="NZ_LAJE02000173.1"/>
</dbReference>
<dbReference type="InterPro" id="IPR018062">
    <property type="entry name" value="HTH_AraC-typ_CS"/>
</dbReference>
<dbReference type="InterPro" id="IPR050204">
    <property type="entry name" value="AraC_XylS_family_regulators"/>
</dbReference>
<dbReference type="PANTHER" id="PTHR46796">
    <property type="entry name" value="HTH-TYPE TRANSCRIPTIONAL ACTIVATOR RHAS-RELATED"/>
    <property type="match status" value="1"/>
</dbReference>
<dbReference type="PANTHER" id="PTHR46796:SF6">
    <property type="entry name" value="ARAC SUBFAMILY"/>
    <property type="match status" value="1"/>
</dbReference>
<dbReference type="PROSITE" id="PS00041">
    <property type="entry name" value="HTH_ARAC_FAMILY_1"/>
    <property type="match status" value="1"/>
</dbReference>
<dbReference type="SMART" id="SM00342">
    <property type="entry name" value="HTH_ARAC"/>
    <property type="match status" value="1"/>
</dbReference>
<protein>
    <recommendedName>
        <fullName evidence="4">HTH araC/xylS-type domain-containing protein</fullName>
    </recommendedName>
</protein>
<reference evidence="5 6" key="1">
    <citation type="journal article" date="2015" name="Genome Announc.">
        <title>Genome Assemblies of Three Soil-Associated Devosia species: D. insulae, D. limi, and D. soli.</title>
        <authorList>
            <person name="Hassan Y.I."/>
            <person name="Lepp D."/>
            <person name="Zhou T."/>
        </authorList>
    </citation>
    <scope>NUCLEOTIDE SEQUENCE [LARGE SCALE GENOMIC DNA]</scope>
    <source>
        <strain evidence="5 6">DS-56</strain>
    </source>
</reference>
<dbReference type="InterPro" id="IPR018060">
    <property type="entry name" value="HTH_AraC"/>
</dbReference>
<organism evidence="5 6">
    <name type="scientific">Devosia insulae DS-56</name>
    <dbReference type="NCBI Taxonomy" id="1116389"/>
    <lineage>
        <taxon>Bacteria</taxon>
        <taxon>Pseudomonadati</taxon>
        <taxon>Pseudomonadota</taxon>
        <taxon>Alphaproteobacteria</taxon>
        <taxon>Hyphomicrobiales</taxon>
        <taxon>Devosiaceae</taxon>
        <taxon>Devosia</taxon>
    </lineage>
</organism>
<evidence type="ECO:0000313" key="6">
    <source>
        <dbReference type="Proteomes" id="UP000095463"/>
    </source>
</evidence>
<dbReference type="Gene3D" id="1.10.10.60">
    <property type="entry name" value="Homeodomain-like"/>
    <property type="match status" value="2"/>
</dbReference>
<dbReference type="OrthoDB" id="110167at2"/>